<evidence type="ECO:0000256" key="8">
    <source>
        <dbReference type="ARBA" id="ARBA00022824"/>
    </source>
</evidence>
<organism evidence="14 15">
    <name type="scientific">Candida viswanathii</name>
    <dbReference type="NCBI Taxonomy" id="5486"/>
    <lineage>
        <taxon>Eukaryota</taxon>
        <taxon>Fungi</taxon>
        <taxon>Dikarya</taxon>
        <taxon>Ascomycota</taxon>
        <taxon>Saccharomycotina</taxon>
        <taxon>Pichiomycetes</taxon>
        <taxon>Debaryomycetaceae</taxon>
        <taxon>Candida/Lodderomyces clade</taxon>
        <taxon>Candida</taxon>
    </lineage>
</organism>
<dbReference type="PANTHER" id="PTHR23072">
    <property type="entry name" value="PHOSPHATIDYLINOSITOL GLYCAN-RELATED"/>
    <property type="match status" value="1"/>
</dbReference>
<evidence type="ECO:0000256" key="5">
    <source>
        <dbReference type="ARBA" id="ARBA00022502"/>
    </source>
</evidence>
<comment type="similarity">
    <text evidence="3 12">Belongs to the PIGG/PIGN/PIGO family. PIGG subfamily.</text>
</comment>
<keyword evidence="5 12" id="KW-0337">GPI-anchor biosynthesis</keyword>
<feature type="transmembrane region" description="Helical" evidence="12">
    <location>
        <begin position="769"/>
        <end position="789"/>
    </location>
</feature>
<evidence type="ECO:0000259" key="13">
    <source>
        <dbReference type="Pfam" id="PF19316"/>
    </source>
</evidence>
<dbReference type="EMBL" id="QLNQ01000029">
    <property type="protein sequence ID" value="RCK56436.1"/>
    <property type="molecule type" value="Genomic_DNA"/>
</dbReference>
<dbReference type="SUPFAM" id="SSF53649">
    <property type="entry name" value="Alkaline phosphatase-like"/>
    <property type="match status" value="1"/>
</dbReference>
<gene>
    <name evidence="14" type="primary">LAS21_0</name>
    <name evidence="14" type="ORF">Cantr_05099</name>
</gene>
<feature type="transmembrane region" description="Helical" evidence="12">
    <location>
        <begin position="415"/>
        <end position="433"/>
    </location>
</feature>
<dbReference type="Proteomes" id="UP000253472">
    <property type="component" value="Unassembled WGS sequence"/>
</dbReference>
<feature type="transmembrane region" description="Helical" evidence="12">
    <location>
        <begin position="822"/>
        <end position="841"/>
    </location>
</feature>
<feature type="transmembrane region" description="Helical" evidence="12">
    <location>
        <begin position="861"/>
        <end position="885"/>
    </location>
</feature>
<dbReference type="GO" id="GO:0006506">
    <property type="term" value="P:GPI anchor biosynthetic process"/>
    <property type="evidence" value="ECO:0007669"/>
    <property type="project" value="UniProtKB-UniPathway"/>
</dbReference>
<dbReference type="InterPro" id="IPR002591">
    <property type="entry name" value="Phosphodiest/P_Trfase"/>
</dbReference>
<evidence type="ECO:0000256" key="2">
    <source>
        <dbReference type="ARBA" id="ARBA00004687"/>
    </source>
</evidence>
<keyword evidence="10 12" id="KW-0472">Membrane</keyword>
<dbReference type="InterPro" id="IPR045687">
    <property type="entry name" value="PIGG/GPI7_C"/>
</dbReference>
<dbReference type="GO" id="GO:0051267">
    <property type="term" value="F:CP2 mannose-ethanolamine phosphotransferase activity"/>
    <property type="evidence" value="ECO:0007669"/>
    <property type="project" value="TreeGrafter"/>
</dbReference>
<evidence type="ECO:0000256" key="10">
    <source>
        <dbReference type="ARBA" id="ARBA00023136"/>
    </source>
</evidence>
<comment type="caution">
    <text evidence="14">The sequence shown here is derived from an EMBL/GenBank/DDBJ whole genome shotgun (WGS) entry which is preliminary data.</text>
</comment>
<dbReference type="Gene3D" id="3.40.720.10">
    <property type="entry name" value="Alkaline Phosphatase, subunit A"/>
    <property type="match status" value="1"/>
</dbReference>
<dbReference type="InterPro" id="IPR017850">
    <property type="entry name" value="Alkaline_phosphatase_core_sf"/>
</dbReference>
<feature type="transmembrane region" description="Helical" evidence="12">
    <location>
        <begin position="727"/>
        <end position="749"/>
    </location>
</feature>
<dbReference type="AlphaFoldDB" id="A0A367XS14"/>
<protein>
    <recommendedName>
        <fullName evidence="4 12">GPI ethanolamine phosphate transferase 2</fullName>
    </recommendedName>
</protein>
<evidence type="ECO:0000256" key="6">
    <source>
        <dbReference type="ARBA" id="ARBA00022679"/>
    </source>
</evidence>
<feature type="domain" description="GPI ethanolamine phosphate transferase 2 C-terminal" evidence="13">
    <location>
        <begin position="407"/>
        <end position="884"/>
    </location>
</feature>
<feature type="transmembrane region" description="Helical" evidence="12">
    <location>
        <begin position="9"/>
        <end position="31"/>
    </location>
</feature>
<feature type="transmembrane region" description="Helical" evidence="12">
    <location>
        <begin position="445"/>
        <end position="462"/>
    </location>
</feature>
<feature type="transmembrane region" description="Helical" evidence="12">
    <location>
        <begin position="650"/>
        <end position="668"/>
    </location>
</feature>
<dbReference type="InterPro" id="IPR037674">
    <property type="entry name" value="PIG-G_N"/>
</dbReference>
<evidence type="ECO:0000256" key="11">
    <source>
        <dbReference type="ARBA" id="ARBA00023180"/>
    </source>
</evidence>
<comment type="pathway">
    <text evidence="2 12">Glycolipid biosynthesis; glycosylphosphatidylinositol-anchor biosynthesis.</text>
</comment>
<keyword evidence="6 12" id="KW-0808">Transferase</keyword>
<comment type="subcellular location">
    <subcellularLocation>
        <location evidence="1 12">Endoplasmic reticulum membrane</location>
        <topology evidence="1 12">Multi-pass membrane protein</topology>
    </subcellularLocation>
</comment>
<sequence>MAKSFASKWIVQASLTLINLLGLIIFLRGFFPSKVVLPGYSTFEDAAKSPFLNPRGRPQFNRFILMVVDAMRSDFCFSEDSSFEFLHELINQGHALPFTAYSNPPTVTLPRLKGITTGGTPNFLDAILNIADDKDDSQGLFNQDSWVHQFKQSSGKSINFFGDDTWLKLFQGEFDEFEGTNSFFVSDFTEVDNNVTHHLDQQLSKGAQWDGLILHYLGLDHIGHKGGPESVYMKAKQIEMDMVLQRLYRYVSKNDDTLIVLMGDHGMNEIGNHGGSSIGETSAGLTFISPKFNHPNVAPLPKDPEYSYYHKINQIDLVPTLATLLNFPIPKNSLGVVSKEILEIWPEKKRHAIILENCRQIMDLYQAKHGKSGDVWKKWQELSLSEHPLTEYFEFLYDIQEEMASSATDYGYKDIYAGAAILFLTSVSTIVLFNRYFYSIPEMNIPLVIGYQLFAILYSFHFHGSSLIEEEHQIWYFFTTATLLFLGVTVFDVFAKFSNLLNYGLLFACVRIIRSWNNSGQKYSTKFNIAYYLLHTNPNLMWLLVILTYAVAAIVMYTQGSFASTFTFASGRGVPDARDAGALISFIAVFVVTSVSFLFKLLQHFIDGNAVPRWLNLLLLWILDSYNVRLRNVNIEDNELKFQLQNVSIQLSRFTVFTLLGLLALRLIVGRIRSIKFGTVTDISNIVTIYLLHQTRQENIPLFLALIGAKFAIARIMYQKTARIDQYILTISLVVLCLQNLSFFCLGNTNLLATVDLSNAYNGVKSYDVFLVGLLTFISNFAGPIFWSFSGLQLLYEPSLVCFKGPASSDLIHFKGLKKSILLIKGLISLFFYAIAAVNLIGSCINLRFHLFIWTVFSPKLLFFGSWLLFVNILVDFIVATVVLYI</sequence>
<evidence type="ECO:0000256" key="4">
    <source>
        <dbReference type="ARBA" id="ARBA00020830"/>
    </source>
</evidence>
<dbReference type="CDD" id="cd16024">
    <property type="entry name" value="GPI_EPT_2"/>
    <property type="match status" value="1"/>
</dbReference>
<dbReference type="Pfam" id="PF01663">
    <property type="entry name" value="Phosphodiest"/>
    <property type="match status" value="1"/>
</dbReference>
<keyword evidence="15" id="KW-1185">Reference proteome</keyword>
<dbReference type="STRING" id="5486.A0A367XS14"/>
<keyword evidence="8 12" id="KW-0256">Endoplasmic reticulum</keyword>
<dbReference type="PANTHER" id="PTHR23072:SF0">
    <property type="entry name" value="GPI ETHANOLAMINE PHOSPHATE TRANSFERASE 2"/>
    <property type="match status" value="1"/>
</dbReference>
<keyword evidence="7 12" id="KW-0812">Transmembrane</keyword>
<accession>A0A367XS14</accession>
<evidence type="ECO:0000256" key="12">
    <source>
        <dbReference type="RuleBase" id="RU367106"/>
    </source>
</evidence>
<feature type="transmembrane region" description="Helical" evidence="12">
    <location>
        <begin position="540"/>
        <end position="560"/>
    </location>
</feature>
<feature type="transmembrane region" description="Helical" evidence="12">
    <location>
        <begin position="580"/>
        <end position="602"/>
    </location>
</feature>
<feature type="transmembrane region" description="Helical" evidence="12">
    <location>
        <begin position="614"/>
        <end position="630"/>
    </location>
</feature>
<dbReference type="InterPro" id="IPR039527">
    <property type="entry name" value="PIGG/GPI7"/>
</dbReference>
<evidence type="ECO:0000313" key="15">
    <source>
        <dbReference type="Proteomes" id="UP000253472"/>
    </source>
</evidence>
<evidence type="ECO:0000256" key="1">
    <source>
        <dbReference type="ARBA" id="ARBA00004477"/>
    </source>
</evidence>
<name>A0A367XS14_9ASCO</name>
<dbReference type="OrthoDB" id="272139at2759"/>
<dbReference type="Pfam" id="PF19316">
    <property type="entry name" value="PIGO_PIGG"/>
    <property type="match status" value="1"/>
</dbReference>
<keyword evidence="11" id="KW-0325">Glycoprotein</keyword>
<evidence type="ECO:0000256" key="3">
    <source>
        <dbReference type="ARBA" id="ARBA00005315"/>
    </source>
</evidence>
<dbReference type="GO" id="GO:0005789">
    <property type="term" value="C:endoplasmic reticulum membrane"/>
    <property type="evidence" value="ECO:0007669"/>
    <property type="project" value="UniProtKB-SubCell"/>
</dbReference>
<feature type="transmembrane region" description="Helical" evidence="12">
    <location>
        <begin position="474"/>
        <end position="495"/>
    </location>
</feature>
<comment type="function">
    <text evidence="12">Ethanolamine phosphate transferase involved in glycosylphosphatidylinositol-anchor biosynthesis. Transfers ethanolamine phosphate to the GPI second mannose.</text>
</comment>
<evidence type="ECO:0000256" key="7">
    <source>
        <dbReference type="ARBA" id="ARBA00022692"/>
    </source>
</evidence>
<reference evidence="14 15" key="1">
    <citation type="submission" date="2018-06" db="EMBL/GenBank/DDBJ databases">
        <title>Whole genome sequencing of Candida tropicalis (genome annotated by CSBL at Korea University).</title>
        <authorList>
            <person name="Ahn J."/>
        </authorList>
    </citation>
    <scope>NUCLEOTIDE SEQUENCE [LARGE SCALE GENOMIC DNA]</scope>
    <source>
        <strain evidence="14 15">ATCC 20962</strain>
    </source>
</reference>
<evidence type="ECO:0000256" key="9">
    <source>
        <dbReference type="ARBA" id="ARBA00022989"/>
    </source>
</evidence>
<proteinExistence type="inferred from homology"/>
<evidence type="ECO:0000313" key="14">
    <source>
        <dbReference type="EMBL" id="RCK56436.1"/>
    </source>
</evidence>
<keyword evidence="9 12" id="KW-1133">Transmembrane helix</keyword>
<dbReference type="UniPathway" id="UPA00196"/>